<evidence type="ECO:0000259" key="13">
    <source>
        <dbReference type="PROSITE" id="PS50929"/>
    </source>
</evidence>
<feature type="transmembrane region" description="Helical" evidence="11">
    <location>
        <begin position="334"/>
        <end position="354"/>
    </location>
</feature>
<dbReference type="FunFam" id="1.20.1560.10:FF:000018">
    <property type="entry name" value="ATP-binding cassette subfamily B member 11"/>
    <property type="match status" value="1"/>
</dbReference>
<comment type="similarity">
    <text evidence="2">Belongs to the ABC transporter superfamily. ABCB family. Multidrug resistance exporter (TC 3.A.1.201) subfamily.</text>
</comment>
<dbReference type="Pfam" id="PF00005">
    <property type="entry name" value="ABC_tran"/>
    <property type="match status" value="2"/>
</dbReference>
<dbReference type="GO" id="GO:0015421">
    <property type="term" value="F:ABC-type oligopeptide transporter activity"/>
    <property type="evidence" value="ECO:0007669"/>
    <property type="project" value="TreeGrafter"/>
</dbReference>
<dbReference type="InterPro" id="IPR003593">
    <property type="entry name" value="AAA+_ATPase"/>
</dbReference>
<evidence type="ECO:0000256" key="11">
    <source>
        <dbReference type="SAM" id="Phobius"/>
    </source>
</evidence>
<dbReference type="InterPro" id="IPR039421">
    <property type="entry name" value="Type_1_exporter"/>
</dbReference>
<dbReference type="FunFam" id="3.40.50.300:FF:000205">
    <property type="entry name" value="ABC transporter B family member 4"/>
    <property type="match status" value="1"/>
</dbReference>
<keyword evidence="5" id="KW-0677">Repeat</keyword>
<feature type="transmembrane region" description="Helical" evidence="11">
    <location>
        <begin position="814"/>
        <end position="832"/>
    </location>
</feature>
<dbReference type="PANTHER" id="PTHR43394:SF27">
    <property type="entry name" value="ATP-DEPENDENT TRANSLOCASE ABCB1-LIKE"/>
    <property type="match status" value="1"/>
</dbReference>
<evidence type="ECO:0000256" key="8">
    <source>
        <dbReference type="ARBA" id="ARBA00022989"/>
    </source>
</evidence>
<dbReference type="InterPro" id="IPR011527">
    <property type="entry name" value="ABC1_TM_dom"/>
</dbReference>
<dbReference type="PROSITE" id="PS50893">
    <property type="entry name" value="ABC_TRANSPORTER_2"/>
    <property type="match status" value="2"/>
</dbReference>
<accession>A0A6F9EY48</accession>
<dbReference type="CDD" id="cd18578">
    <property type="entry name" value="ABC_6TM_Pgp_ABCB1_D2_like"/>
    <property type="match status" value="1"/>
</dbReference>
<protein>
    <submittedName>
        <fullName evidence="14">Multidrug resistance transporter 1</fullName>
    </submittedName>
</protein>
<dbReference type="CDD" id="cd18577">
    <property type="entry name" value="ABC_6TM_Pgp_ABCB1_D1_like"/>
    <property type="match status" value="1"/>
</dbReference>
<dbReference type="EMBL" id="BK010703">
    <property type="protein sequence ID" value="DAC81110.1"/>
    <property type="molecule type" value="mRNA"/>
</dbReference>
<dbReference type="InterPro" id="IPR017871">
    <property type="entry name" value="ABC_transporter-like_CS"/>
</dbReference>
<dbReference type="SUPFAM" id="SSF52540">
    <property type="entry name" value="P-loop containing nucleoside triphosphate hydrolases"/>
    <property type="match status" value="2"/>
</dbReference>
<dbReference type="PROSITE" id="PS00211">
    <property type="entry name" value="ABC_TRANSPORTER_1"/>
    <property type="match status" value="2"/>
</dbReference>
<evidence type="ECO:0000256" key="2">
    <source>
        <dbReference type="ARBA" id="ARBA00007577"/>
    </source>
</evidence>
<feature type="transmembrane region" description="Helical" evidence="11">
    <location>
        <begin position="693"/>
        <end position="718"/>
    </location>
</feature>
<dbReference type="PROSITE" id="PS50929">
    <property type="entry name" value="ABC_TM1F"/>
    <property type="match status" value="2"/>
</dbReference>
<dbReference type="GO" id="GO:0016887">
    <property type="term" value="F:ATP hydrolysis activity"/>
    <property type="evidence" value="ECO:0007669"/>
    <property type="project" value="InterPro"/>
</dbReference>
<evidence type="ECO:0000256" key="1">
    <source>
        <dbReference type="ARBA" id="ARBA00004651"/>
    </source>
</evidence>
<name>A0A6F9EY48_LEPDE</name>
<keyword evidence="9 11" id="KW-0472">Membrane</keyword>
<evidence type="ECO:0000259" key="12">
    <source>
        <dbReference type="PROSITE" id="PS50893"/>
    </source>
</evidence>
<evidence type="ECO:0000256" key="5">
    <source>
        <dbReference type="ARBA" id="ARBA00022737"/>
    </source>
</evidence>
<dbReference type="GO" id="GO:0090374">
    <property type="term" value="P:oligopeptide export from mitochondrion"/>
    <property type="evidence" value="ECO:0007669"/>
    <property type="project" value="TreeGrafter"/>
</dbReference>
<dbReference type="InterPro" id="IPR003439">
    <property type="entry name" value="ABC_transporter-like_ATP-bd"/>
</dbReference>
<feature type="transmembrane region" description="Helical" evidence="11">
    <location>
        <begin position="186"/>
        <end position="204"/>
    </location>
</feature>
<evidence type="ECO:0000256" key="6">
    <source>
        <dbReference type="ARBA" id="ARBA00022741"/>
    </source>
</evidence>
<dbReference type="InterPro" id="IPR027417">
    <property type="entry name" value="P-loop_NTPase"/>
</dbReference>
<feature type="domain" description="ABC transporter" evidence="12">
    <location>
        <begin position="394"/>
        <end position="630"/>
    </location>
</feature>
<feature type="transmembrane region" description="Helical" evidence="11">
    <location>
        <begin position="838"/>
        <end position="855"/>
    </location>
</feature>
<sequence length="1254" mass="138010">MGKRRFSPNAKNKHPLEADFVKNEEEGKENEKTVSYIQMFRYTTGLDKFLLCLGLLSALGTGILQPLYTLLYGNLTGDIIAFASTIYKPTLTPEQRKEAEDNFLDGITHFAVMNSLIGLGMLVLSFISTTTFTYSASRQVYQLRSVYLSKILNQDISWYDVHETGDFSSRMTEDLYKFEDGIGEKLPMFLHFQVVFLASLTLALWKGWELALVCLTSLPAALIALGVVSFLTTRFAQRELDAYGAAGAIAEEVLSSIRTVVAFSGQEKEAKRYDKNLEFAKKNNIKKNMFSGIGTGMLWFMIYSSYALAFWYGVKLVLDQKTWTDPVYTVNNMVTVFFSVMAGSMNFGIASPYIEAFAMSKAAANKIFSVIDNIPKINLSKGRGEKLDSVKGNIRFRNVKFHYPSRPDVPILQGLNLEINQGDTVALVGSSGCGKSTVIQLIQRFYDPVSGEISVDGKNIKDLDLTWFRGNIGTVGQEPVLFGISIMENIKYGNLKATEEDVIAAAKKANAHTFISALPNGYNTLVGERGAQLSGGQKQRIAIARALVGNPSILLLDEATSALDYTSEAKVQAALDSASAGYTTIIVAHRLSTIRGANKIIVFSKGVVVEQGTHEELMALEKEYHGLVMAQVRGSEAAQQSGDGKKIIEVDEDDKIDPAIHGKIIADEEIQENETDLSLIGILKMNSPEWLQLLIGSTGSAVLGTTMPLFSVLFGSILGTLASSDDEYVRSETNKYCLFFVCIGCMAAVCNFLLTYMFGIAGERMTERIRSQMFRAMLVQEIGFFDDKANGVGSLCSRLSADASSIQGATGQRLGSILQSITTFVVAISLSLYYDYRLGLVTAAFVPFMLLAMYVERQNTAGLRSNRDQALQKSTMIAVEAVGNIRTVASLCLEDQIHKLYTTELIPYYRSVQRNVYWRGIVFGLSRSMTFFTYSASMYYGGRLVINGLSYEKVFKVSQALVMGTTSIANSLAFSPNLTAGLEAAKNVKQFLARVPKIQDSSTSKSIQQVDGNFDFSRINFSYPTRSEIQVLKGLNLSILQGKTVALVGQSGCGKSTIIQLIERFYDPSSGEVKLDGNNLKSMKLESLRSHLGIVSQEPNLFNKTIAENIAYGDNSREADMNEIMQAARNANIHNFIVDLPKGYDTKLGEKAVQLSGGQKQRIAIARALVRNPKVLLLDEATSALDTESEKIVQEALDKAKQGRTCVTIAHRLTTIQDADLICVIDRGIVAEAGTHEELLNKKGLYHRLNQAQK</sequence>
<dbReference type="FunFam" id="1.20.1560.10:FF:000009">
    <property type="entry name" value="ABC transporter B family member 1"/>
    <property type="match status" value="1"/>
</dbReference>
<dbReference type="SMART" id="SM00382">
    <property type="entry name" value="AAA"/>
    <property type="match status" value="2"/>
</dbReference>
<dbReference type="Pfam" id="PF00664">
    <property type="entry name" value="ABC_membrane"/>
    <property type="match status" value="2"/>
</dbReference>
<proteinExistence type="evidence at transcript level"/>
<dbReference type="CDD" id="cd03249">
    <property type="entry name" value="ABC_MTABC3_MDL1_MDL2"/>
    <property type="match status" value="2"/>
</dbReference>
<dbReference type="GO" id="GO:0005743">
    <property type="term" value="C:mitochondrial inner membrane"/>
    <property type="evidence" value="ECO:0007669"/>
    <property type="project" value="TreeGrafter"/>
</dbReference>
<feature type="region of interest" description="Disordered" evidence="10">
    <location>
        <begin position="1"/>
        <end position="24"/>
    </location>
</feature>
<feature type="transmembrane region" description="Helical" evidence="11">
    <location>
        <begin position="290"/>
        <end position="314"/>
    </location>
</feature>
<dbReference type="Gene3D" id="1.20.1560.10">
    <property type="entry name" value="ABC transporter type 1, transmembrane domain"/>
    <property type="match status" value="1"/>
</dbReference>
<organism evidence="14">
    <name type="scientific">Leptinotarsa decemlineata</name>
    <name type="common">Colorado potato beetle</name>
    <name type="synonym">Doryphora decemlineata</name>
    <dbReference type="NCBI Taxonomy" id="7539"/>
    <lineage>
        <taxon>Eukaryota</taxon>
        <taxon>Metazoa</taxon>
        <taxon>Ecdysozoa</taxon>
        <taxon>Arthropoda</taxon>
        <taxon>Hexapoda</taxon>
        <taxon>Insecta</taxon>
        <taxon>Pterygota</taxon>
        <taxon>Neoptera</taxon>
        <taxon>Endopterygota</taxon>
        <taxon>Coleoptera</taxon>
        <taxon>Polyphaga</taxon>
        <taxon>Cucujiformia</taxon>
        <taxon>Chrysomeloidea</taxon>
        <taxon>Chrysomelidae</taxon>
        <taxon>Chrysomelinae</taxon>
        <taxon>Doryphorini</taxon>
        <taxon>Leptinotarsa</taxon>
    </lineage>
</organism>
<keyword evidence="3" id="KW-0813">Transport</keyword>
<feature type="domain" description="ABC transmembrane type-1" evidence="13">
    <location>
        <begin position="53"/>
        <end position="359"/>
    </location>
</feature>
<evidence type="ECO:0000256" key="3">
    <source>
        <dbReference type="ARBA" id="ARBA00022448"/>
    </source>
</evidence>
<dbReference type="Gene3D" id="3.40.50.300">
    <property type="entry name" value="P-loop containing nucleotide triphosphate hydrolases"/>
    <property type="match status" value="2"/>
</dbReference>
<dbReference type="SUPFAM" id="SSF90123">
    <property type="entry name" value="ABC transporter transmembrane region"/>
    <property type="match status" value="2"/>
</dbReference>
<dbReference type="GO" id="GO:0005886">
    <property type="term" value="C:plasma membrane"/>
    <property type="evidence" value="ECO:0007669"/>
    <property type="project" value="UniProtKB-SubCell"/>
</dbReference>
<dbReference type="FunFam" id="3.40.50.300:FF:000251">
    <property type="entry name" value="ABC transporter B family member 19"/>
    <property type="match status" value="1"/>
</dbReference>
<comment type="subcellular location">
    <subcellularLocation>
        <location evidence="1">Cell membrane</location>
        <topology evidence="1">Multi-pass membrane protein</topology>
    </subcellularLocation>
</comment>
<evidence type="ECO:0000256" key="10">
    <source>
        <dbReference type="SAM" id="MobiDB-lite"/>
    </source>
</evidence>
<evidence type="ECO:0000313" key="14">
    <source>
        <dbReference type="EMBL" id="DAC81110.1"/>
    </source>
</evidence>
<evidence type="ECO:0000256" key="4">
    <source>
        <dbReference type="ARBA" id="ARBA00022692"/>
    </source>
</evidence>
<keyword evidence="6" id="KW-0547">Nucleotide-binding</keyword>
<evidence type="ECO:0000256" key="7">
    <source>
        <dbReference type="ARBA" id="ARBA00022840"/>
    </source>
</evidence>
<keyword evidence="7" id="KW-0067">ATP-binding</keyword>
<dbReference type="AlphaFoldDB" id="A0A6F9EY48"/>
<feature type="transmembrane region" description="Helical" evidence="11">
    <location>
        <begin position="49"/>
        <end position="68"/>
    </location>
</feature>
<dbReference type="PANTHER" id="PTHR43394">
    <property type="entry name" value="ATP-DEPENDENT PERMEASE MDL1, MITOCHONDRIAL"/>
    <property type="match status" value="1"/>
</dbReference>
<feature type="domain" description="ABC transmembrane type-1" evidence="13">
    <location>
        <begin position="694"/>
        <end position="980"/>
    </location>
</feature>
<feature type="compositionally biased region" description="Basic and acidic residues" evidence="10">
    <location>
        <begin position="14"/>
        <end position="24"/>
    </location>
</feature>
<reference evidence="14" key="1">
    <citation type="journal article" date="2020" name="Insects">
        <title>The ABCB Multidrug Resistance Proteins Do Not Contribute to Ivermectin Detoxification in the Colorado Potato Beetle, Leptinotarsa decemlineata (Say).</title>
        <authorList>
            <person name="Favell G."/>
            <person name="McNeil J.N."/>
            <person name="Donly C."/>
        </authorList>
    </citation>
    <scope>NUCLEOTIDE SEQUENCE</scope>
</reference>
<feature type="transmembrane region" description="Helical" evidence="11">
    <location>
        <begin position="110"/>
        <end position="134"/>
    </location>
</feature>
<keyword evidence="4 11" id="KW-0812">Transmembrane</keyword>
<dbReference type="GO" id="GO:0005524">
    <property type="term" value="F:ATP binding"/>
    <property type="evidence" value="ECO:0007669"/>
    <property type="project" value="UniProtKB-KW"/>
</dbReference>
<dbReference type="OrthoDB" id="6500128at2759"/>
<feature type="transmembrane region" description="Helical" evidence="11">
    <location>
        <begin position="210"/>
        <end position="231"/>
    </location>
</feature>
<evidence type="ECO:0000256" key="9">
    <source>
        <dbReference type="ARBA" id="ARBA00023136"/>
    </source>
</evidence>
<keyword evidence="8 11" id="KW-1133">Transmembrane helix</keyword>
<feature type="transmembrane region" description="Helical" evidence="11">
    <location>
        <begin position="738"/>
        <end position="761"/>
    </location>
</feature>
<dbReference type="InterPro" id="IPR036640">
    <property type="entry name" value="ABC1_TM_sf"/>
</dbReference>
<feature type="domain" description="ABC transporter" evidence="12">
    <location>
        <begin position="1014"/>
        <end position="1252"/>
    </location>
</feature>